<evidence type="ECO:0000313" key="11">
    <source>
        <dbReference type="Proteomes" id="UP000314987"/>
    </source>
</evidence>
<evidence type="ECO:0000313" key="10">
    <source>
        <dbReference type="Ensembl" id="ENSVURP00010029889.1"/>
    </source>
</evidence>
<evidence type="ECO:0000256" key="3">
    <source>
        <dbReference type="ARBA" id="ARBA00022989"/>
    </source>
</evidence>
<dbReference type="Pfam" id="PF01284">
    <property type="entry name" value="MARVEL"/>
    <property type="match status" value="1"/>
</dbReference>
<feature type="transmembrane region" description="Helical" evidence="7">
    <location>
        <begin position="136"/>
        <end position="156"/>
    </location>
</feature>
<dbReference type="PANTHER" id="PTHR22776">
    <property type="entry name" value="MARVEL-CONTAINING POTENTIAL LIPID RAFT-ASSOCIATED PROTEIN"/>
    <property type="match status" value="1"/>
</dbReference>
<dbReference type="STRING" id="29139.ENSVURP00010024021"/>
<dbReference type="PANTHER" id="PTHR22776:SF25">
    <property type="entry name" value="CKLF-LIKE MARVEL TRANSMEMBRANE DOMAIN-CONTAINING PROTEIN 6"/>
    <property type="match status" value="1"/>
</dbReference>
<dbReference type="Ensembl" id="ENSVURT00010027344.1">
    <property type="protein sequence ID" value="ENSVURP00010024021.1"/>
    <property type="gene ID" value="ENSVURG00010018413.1"/>
</dbReference>
<protein>
    <recommendedName>
        <fullName evidence="8">MARVEL domain-containing protein</fullName>
    </recommendedName>
</protein>
<dbReference type="GeneTree" id="ENSGT00940000157911"/>
<feature type="transmembrane region" description="Helical" evidence="7">
    <location>
        <begin position="105"/>
        <end position="124"/>
    </location>
</feature>
<accession>A0A4X2LWK2</accession>
<evidence type="ECO:0000256" key="4">
    <source>
        <dbReference type="ARBA" id="ARBA00023136"/>
    </source>
</evidence>
<proteinExistence type="predicted"/>
<gene>
    <name evidence="10" type="primary">LOC114050492</name>
    <name evidence="9" type="synonym">LOC114050493</name>
</gene>
<dbReference type="GO" id="GO:0016020">
    <property type="term" value="C:membrane"/>
    <property type="evidence" value="ECO:0007669"/>
    <property type="project" value="UniProtKB-SubCell"/>
</dbReference>
<dbReference type="GeneID" id="114050492"/>
<dbReference type="InterPro" id="IPR008253">
    <property type="entry name" value="Marvel"/>
</dbReference>
<feature type="transmembrane region" description="Helical" evidence="7">
    <location>
        <begin position="67"/>
        <end position="93"/>
    </location>
</feature>
<evidence type="ECO:0000259" key="8">
    <source>
        <dbReference type="PROSITE" id="PS51225"/>
    </source>
</evidence>
<name>A0A4X2LWK2_VOMUR</name>
<dbReference type="InterPro" id="IPR050578">
    <property type="entry name" value="MARVEL-CKLF_proteins"/>
</dbReference>
<dbReference type="RefSeq" id="XP_027728037.1">
    <property type="nucleotide sequence ID" value="XM_027872236.1"/>
</dbReference>
<evidence type="ECO:0000256" key="1">
    <source>
        <dbReference type="ARBA" id="ARBA00004141"/>
    </source>
</evidence>
<keyword evidence="4 5" id="KW-0472">Membrane</keyword>
<dbReference type="PROSITE" id="PS51225">
    <property type="entry name" value="MARVEL"/>
    <property type="match status" value="1"/>
</dbReference>
<sequence length="180" mass="19510">MDNGDVYNPTTEGVPASANGPGRSSCSFSLTRPSRLRAPVKLAELVLSLAAFICEEVVSRCTQCGGLYFFEFVSCSAFLLSLLVVIVCFTSLYDRVDQSKVKKSDFYITLITGLMFLIASVTFACTSDGTSPETAAVVFGFLASIVFLIDFGLLKFENVQKSQTRKPEVPQTTLTQPLNG</sequence>
<feature type="region of interest" description="Disordered" evidence="6">
    <location>
        <begin position="1"/>
        <end position="24"/>
    </location>
</feature>
<dbReference type="OMA" id="FIWKRRE"/>
<comment type="subcellular location">
    <subcellularLocation>
        <location evidence="1">Membrane</location>
        <topology evidence="1">Multi-pass membrane protein</topology>
    </subcellularLocation>
</comment>
<evidence type="ECO:0000256" key="5">
    <source>
        <dbReference type="PROSITE-ProRule" id="PRU00581"/>
    </source>
</evidence>
<keyword evidence="3 7" id="KW-1133">Transmembrane helix</keyword>
<reference evidence="10" key="2">
    <citation type="submission" date="2025-05" db="UniProtKB">
        <authorList>
            <consortium name="Ensembl"/>
        </authorList>
    </citation>
    <scope>IDENTIFICATION</scope>
</reference>
<dbReference type="AlphaFoldDB" id="A0A4X2LWK2"/>
<dbReference type="OrthoDB" id="10028364at2759"/>
<evidence type="ECO:0000256" key="7">
    <source>
        <dbReference type="SAM" id="Phobius"/>
    </source>
</evidence>
<keyword evidence="2 5" id="KW-0812">Transmembrane</keyword>
<reference evidence="11" key="1">
    <citation type="submission" date="2018-12" db="EMBL/GenBank/DDBJ databases">
        <authorList>
            <person name="Yazar S."/>
        </authorList>
    </citation>
    <scope>NUCLEOTIDE SEQUENCE [LARGE SCALE GENOMIC DNA]</scope>
</reference>
<evidence type="ECO:0000256" key="2">
    <source>
        <dbReference type="ARBA" id="ARBA00022692"/>
    </source>
</evidence>
<feature type="domain" description="MARVEL" evidence="8">
    <location>
        <begin position="32"/>
        <end position="159"/>
    </location>
</feature>
<evidence type="ECO:0000313" key="9">
    <source>
        <dbReference type="Ensembl" id="ENSVURP00010024021.1"/>
    </source>
</evidence>
<organism evidence="10 11">
    <name type="scientific">Vombatus ursinus</name>
    <name type="common">Common wombat</name>
    <dbReference type="NCBI Taxonomy" id="29139"/>
    <lineage>
        <taxon>Eukaryota</taxon>
        <taxon>Metazoa</taxon>
        <taxon>Chordata</taxon>
        <taxon>Craniata</taxon>
        <taxon>Vertebrata</taxon>
        <taxon>Euteleostomi</taxon>
        <taxon>Mammalia</taxon>
        <taxon>Metatheria</taxon>
        <taxon>Diprotodontia</taxon>
        <taxon>Vombatidae</taxon>
        <taxon>Vombatus</taxon>
    </lineage>
</organism>
<dbReference type="Proteomes" id="UP000314987">
    <property type="component" value="Unassembled WGS sequence"/>
</dbReference>
<dbReference type="Ensembl" id="ENSVURT00010034024.1">
    <property type="protein sequence ID" value="ENSVURP00010029889.1"/>
    <property type="gene ID" value="ENSVURG00010022838.1"/>
</dbReference>
<keyword evidence="11" id="KW-1185">Reference proteome</keyword>
<evidence type="ECO:0000256" key="6">
    <source>
        <dbReference type="SAM" id="MobiDB-lite"/>
    </source>
</evidence>